<proteinExistence type="inferred from homology"/>
<dbReference type="Pfam" id="PF00579">
    <property type="entry name" value="tRNA-synt_1b"/>
    <property type="match status" value="1"/>
</dbReference>
<gene>
    <name evidence="12" type="ORF">SPSK_07571</name>
</gene>
<keyword evidence="6 10" id="KW-0067">ATP-binding</keyword>
<dbReference type="InterPro" id="IPR001412">
    <property type="entry name" value="aa-tRNA-synth_I_CS"/>
</dbReference>
<dbReference type="OrthoDB" id="15808at2759"/>
<dbReference type="Gene3D" id="3.40.50.620">
    <property type="entry name" value="HUPs"/>
    <property type="match status" value="1"/>
</dbReference>
<dbReference type="EMBL" id="AXCR01000004">
    <property type="protein sequence ID" value="KJR88676.1"/>
    <property type="molecule type" value="Genomic_DNA"/>
</dbReference>
<dbReference type="GO" id="GO:0004830">
    <property type="term" value="F:tryptophan-tRNA ligase activity"/>
    <property type="evidence" value="ECO:0007669"/>
    <property type="project" value="UniProtKB-EC"/>
</dbReference>
<dbReference type="AlphaFoldDB" id="A0A0F2MKG0"/>
<keyword evidence="4 10" id="KW-0436">Ligase</keyword>
<dbReference type="CDD" id="cd00806">
    <property type="entry name" value="TrpRS_core"/>
    <property type="match status" value="1"/>
</dbReference>
<comment type="subcellular location">
    <subcellularLocation>
        <location evidence="1">Mitochondrion</location>
    </subcellularLocation>
</comment>
<evidence type="ECO:0000256" key="4">
    <source>
        <dbReference type="ARBA" id="ARBA00022598"/>
    </source>
</evidence>
<evidence type="ECO:0000256" key="11">
    <source>
        <dbReference type="SAM" id="MobiDB-lite"/>
    </source>
</evidence>
<evidence type="ECO:0000256" key="9">
    <source>
        <dbReference type="ARBA" id="ARBA00030268"/>
    </source>
</evidence>
<name>A0A0F2MKG0_SPOSC</name>
<evidence type="ECO:0000256" key="7">
    <source>
        <dbReference type="ARBA" id="ARBA00022917"/>
    </source>
</evidence>
<dbReference type="NCBIfam" id="TIGR00233">
    <property type="entry name" value="trpS"/>
    <property type="match status" value="1"/>
</dbReference>
<evidence type="ECO:0000256" key="10">
    <source>
        <dbReference type="RuleBase" id="RU363036"/>
    </source>
</evidence>
<dbReference type="RefSeq" id="XP_016591352.1">
    <property type="nucleotide sequence ID" value="XM_016734230.1"/>
</dbReference>
<keyword evidence="7 10" id="KW-0648">Protein biosynthesis</keyword>
<dbReference type="PANTHER" id="PTHR43766:SF1">
    <property type="entry name" value="TRYPTOPHAN--TRNA LIGASE, MITOCHONDRIAL"/>
    <property type="match status" value="1"/>
</dbReference>
<dbReference type="PANTHER" id="PTHR43766">
    <property type="entry name" value="TRYPTOPHAN--TRNA LIGASE, MITOCHONDRIAL"/>
    <property type="match status" value="1"/>
</dbReference>
<sequence>MQIARPLLSAARVCRSRNAQSKSSSAASLPLLYSPCRRCLSEGRRLQIPQEQKQPPSPSPSPPPSSPTDAPSGAIIFSGIQPTGVPHLGNYLGALLRWVQLQEGAAGDTSTQLYYSVVDLHALTSVQTASDNSGAVLRQRRRETLAALLAIGLDPDRCVLFYQSAASAHSELMWLLSCTASVGYLSRMTQWKSKLHLKDDASFADDKARAALKLGLFSYPVLMAADVLVHRATHVPVGEDQCQHLEFARECAAAFNHVHGQPLLVPPATLLSPARRIMSLQQPTQKMSKSSTDARSRILLTDDAKTIHDKIMGARTDSTNAVSYDRENRPAVSNLLELLALMEGDDNSPYSAATTSNASVQATAQALATEMHGKSLGQLKKRVADAAVQRLSSIRERFTDVLERDGGAYLDRVAEHGAKKAKKNSEETMDAVRTAIGL</sequence>
<dbReference type="GO" id="GO:0070183">
    <property type="term" value="P:mitochondrial tryptophanyl-tRNA aminoacylation"/>
    <property type="evidence" value="ECO:0007669"/>
    <property type="project" value="TreeGrafter"/>
</dbReference>
<evidence type="ECO:0000256" key="2">
    <source>
        <dbReference type="ARBA" id="ARBA00005594"/>
    </source>
</evidence>
<dbReference type="GO" id="GO:0005759">
    <property type="term" value="C:mitochondrial matrix"/>
    <property type="evidence" value="ECO:0007669"/>
    <property type="project" value="TreeGrafter"/>
</dbReference>
<dbReference type="SUPFAM" id="SSF52374">
    <property type="entry name" value="Nucleotidylyl transferase"/>
    <property type="match status" value="1"/>
</dbReference>
<evidence type="ECO:0000256" key="5">
    <source>
        <dbReference type="ARBA" id="ARBA00022741"/>
    </source>
</evidence>
<dbReference type="FunFam" id="1.10.240.10:FF:000002">
    <property type="entry name" value="Tryptophan--tRNA ligase"/>
    <property type="match status" value="1"/>
</dbReference>
<evidence type="ECO:0000313" key="12">
    <source>
        <dbReference type="EMBL" id="KJR88676.1"/>
    </source>
</evidence>
<dbReference type="Proteomes" id="UP000033710">
    <property type="component" value="Unassembled WGS sequence"/>
</dbReference>
<evidence type="ECO:0000313" key="13">
    <source>
        <dbReference type="Proteomes" id="UP000033710"/>
    </source>
</evidence>
<reference evidence="12 13" key="1">
    <citation type="journal article" date="2014" name="BMC Genomics">
        <title>Comparative genomics of the major fungal agents of human and animal Sporotrichosis: Sporothrix schenckii and Sporothrix brasiliensis.</title>
        <authorList>
            <person name="Teixeira M.M."/>
            <person name="de Almeida L.G."/>
            <person name="Kubitschek-Barreira P."/>
            <person name="Alves F.L."/>
            <person name="Kioshima E.S."/>
            <person name="Abadio A.K."/>
            <person name="Fernandes L."/>
            <person name="Derengowski L.S."/>
            <person name="Ferreira K.S."/>
            <person name="Souza R.C."/>
            <person name="Ruiz J.C."/>
            <person name="de Andrade N.C."/>
            <person name="Paes H.C."/>
            <person name="Nicola A.M."/>
            <person name="Albuquerque P."/>
            <person name="Gerber A.L."/>
            <person name="Martins V.P."/>
            <person name="Peconick L.D."/>
            <person name="Neto A.V."/>
            <person name="Chaucanez C.B."/>
            <person name="Silva P.A."/>
            <person name="Cunha O.L."/>
            <person name="de Oliveira F.F."/>
            <person name="dos Santos T.C."/>
            <person name="Barros A.L."/>
            <person name="Soares M.A."/>
            <person name="de Oliveira L.M."/>
            <person name="Marini M.M."/>
            <person name="Villalobos-Duno H."/>
            <person name="Cunha M.M."/>
            <person name="de Hoog S."/>
            <person name="da Silveira J.F."/>
            <person name="Henrissat B."/>
            <person name="Nino-Vega G.A."/>
            <person name="Cisalpino P.S."/>
            <person name="Mora-Montes H.M."/>
            <person name="Almeida S.R."/>
            <person name="Stajich J.E."/>
            <person name="Lopes-Bezerra L.M."/>
            <person name="Vasconcelos A.T."/>
            <person name="Felipe M.S."/>
        </authorList>
    </citation>
    <scope>NUCLEOTIDE SEQUENCE [LARGE SCALE GENOMIC DNA]</scope>
    <source>
        <strain evidence="12 13">1099-18</strain>
    </source>
</reference>
<evidence type="ECO:0000256" key="8">
    <source>
        <dbReference type="ARBA" id="ARBA00023146"/>
    </source>
</evidence>
<evidence type="ECO:0000256" key="6">
    <source>
        <dbReference type="ARBA" id="ARBA00022840"/>
    </source>
</evidence>
<dbReference type="GO" id="GO:0005524">
    <property type="term" value="F:ATP binding"/>
    <property type="evidence" value="ECO:0007669"/>
    <property type="project" value="UniProtKB-KW"/>
</dbReference>
<dbReference type="InterPro" id="IPR002306">
    <property type="entry name" value="Trp-tRNA-ligase"/>
</dbReference>
<dbReference type="InterPro" id="IPR002305">
    <property type="entry name" value="aa-tRNA-synth_Ic"/>
</dbReference>
<accession>A0A0F2MKG0</accession>
<dbReference type="PRINTS" id="PR01039">
    <property type="entry name" value="TRNASYNTHTRP"/>
</dbReference>
<dbReference type="VEuPathDB" id="FungiDB:SPSK_07571"/>
<evidence type="ECO:0000256" key="3">
    <source>
        <dbReference type="ARBA" id="ARBA00013161"/>
    </source>
</evidence>
<dbReference type="EC" id="6.1.1.2" evidence="3"/>
<protein>
    <recommendedName>
        <fullName evidence="3">tryptophan--tRNA ligase</fullName>
        <ecNumber evidence="3">6.1.1.2</ecNumber>
    </recommendedName>
    <alternativeName>
        <fullName evidence="9">Tryptophanyl-tRNA synthetase</fullName>
    </alternativeName>
</protein>
<dbReference type="PROSITE" id="PS00178">
    <property type="entry name" value="AA_TRNA_LIGASE_I"/>
    <property type="match status" value="1"/>
</dbReference>
<dbReference type="Gene3D" id="1.10.240.10">
    <property type="entry name" value="Tyrosyl-Transfer RNA Synthetase"/>
    <property type="match status" value="1"/>
</dbReference>
<comment type="caution">
    <text evidence="12">The sequence shown here is derived from an EMBL/GenBank/DDBJ whole genome shotgun (WGS) entry which is preliminary data.</text>
</comment>
<feature type="region of interest" description="Disordered" evidence="11">
    <location>
        <begin position="48"/>
        <end position="73"/>
    </location>
</feature>
<keyword evidence="8 10" id="KW-0030">Aminoacyl-tRNA synthetase</keyword>
<reference evidence="12 13" key="2">
    <citation type="journal article" date="2015" name="Eukaryot. Cell">
        <title>Asexual propagation of a virulent clone complex in a human and feline outbreak of sporotrichosis.</title>
        <authorList>
            <person name="Teixeira Mde M."/>
            <person name="Rodrigues A.M."/>
            <person name="Tsui C.K."/>
            <person name="de Almeida L.G."/>
            <person name="Van Diepeningen A.D."/>
            <person name="van den Ende B.G."/>
            <person name="Fernandes G.F."/>
            <person name="Kano R."/>
            <person name="Hamelin R.C."/>
            <person name="Lopes-Bezerra L.M."/>
            <person name="Vasconcelos A.T."/>
            <person name="de Hoog S."/>
            <person name="de Camargo Z.P."/>
            <person name="Felipe M.S."/>
        </authorList>
    </citation>
    <scope>NUCLEOTIDE SEQUENCE [LARGE SCALE GENOMIC DNA]</scope>
    <source>
        <strain evidence="12 13">1099-18</strain>
    </source>
</reference>
<organism evidence="12 13">
    <name type="scientific">Sporothrix schenckii 1099-18</name>
    <dbReference type="NCBI Taxonomy" id="1397361"/>
    <lineage>
        <taxon>Eukaryota</taxon>
        <taxon>Fungi</taxon>
        <taxon>Dikarya</taxon>
        <taxon>Ascomycota</taxon>
        <taxon>Pezizomycotina</taxon>
        <taxon>Sordariomycetes</taxon>
        <taxon>Sordariomycetidae</taxon>
        <taxon>Ophiostomatales</taxon>
        <taxon>Ophiostomataceae</taxon>
        <taxon>Sporothrix</taxon>
    </lineage>
</organism>
<dbReference type="KEGG" id="ssck:SPSK_07571"/>
<dbReference type="InterPro" id="IPR050203">
    <property type="entry name" value="Trp-tRNA_synthetase"/>
</dbReference>
<evidence type="ECO:0000256" key="1">
    <source>
        <dbReference type="ARBA" id="ARBA00004173"/>
    </source>
</evidence>
<dbReference type="InterPro" id="IPR014729">
    <property type="entry name" value="Rossmann-like_a/b/a_fold"/>
</dbReference>
<comment type="similarity">
    <text evidence="2 10">Belongs to the class-I aminoacyl-tRNA synthetase family.</text>
</comment>
<feature type="compositionally biased region" description="Pro residues" evidence="11">
    <location>
        <begin position="55"/>
        <end position="66"/>
    </location>
</feature>
<dbReference type="GeneID" id="27669507"/>
<keyword evidence="5 10" id="KW-0547">Nucleotide-binding</keyword>